<dbReference type="Pfam" id="PF00216">
    <property type="entry name" value="Bac_DNA_binding"/>
    <property type="match status" value="1"/>
</dbReference>
<dbReference type="EMBL" id="CP098755">
    <property type="protein sequence ID" value="USG64800.1"/>
    <property type="molecule type" value="Genomic_DNA"/>
</dbReference>
<evidence type="ECO:0000313" key="1">
    <source>
        <dbReference type="EMBL" id="USG64800.1"/>
    </source>
</evidence>
<evidence type="ECO:0000313" key="2">
    <source>
        <dbReference type="Proteomes" id="UP001056500"/>
    </source>
</evidence>
<gene>
    <name evidence="1" type="ORF">NDK47_22160</name>
</gene>
<keyword evidence="2" id="KW-1185">Reference proteome</keyword>
<proteinExistence type="predicted"/>
<sequence length="61" mass="7068">MNKTEVVFKVSERSGVNEEDCRKVLDALEEVLSDELSNSQDVRSVFDKVYSLLHFFQKNKS</sequence>
<organism evidence="1 2">
    <name type="scientific">Brevibacillus ruminantium</name>
    <dbReference type="NCBI Taxonomy" id="2950604"/>
    <lineage>
        <taxon>Bacteria</taxon>
        <taxon>Bacillati</taxon>
        <taxon>Bacillota</taxon>
        <taxon>Bacilli</taxon>
        <taxon>Bacillales</taxon>
        <taxon>Paenibacillaceae</taxon>
        <taxon>Brevibacillus</taxon>
    </lineage>
</organism>
<protein>
    <submittedName>
        <fullName evidence="1">HU family DNA-binding protein</fullName>
    </submittedName>
</protein>
<dbReference type="GO" id="GO:0003677">
    <property type="term" value="F:DNA binding"/>
    <property type="evidence" value="ECO:0007669"/>
    <property type="project" value="UniProtKB-KW"/>
</dbReference>
<reference evidence="1" key="1">
    <citation type="submission" date="2022-06" db="EMBL/GenBank/DDBJ databases">
        <title>Genome sequencing of Brevibacillus sp. BB3-R1.</title>
        <authorList>
            <person name="Heo J."/>
            <person name="Lee D."/>
            <person name="Won M."/>
            <person name="Han B.-H."/>
            <person name="Hong S.-B."/>
            <person name="Kwon S.-W."/>
        </authorList>
    </citation>
    <scope>NUCLEOTIDE SEQUENCE</scope>
    <source>
        <strain evidence="1">BB3-R1</strain>
    </source>
</reference>
<dbReference type="SUPFAM" id="SSF47729">
    <property type="entry name" value="IHF-like DNA-binding proteins"/>
    <property type="match status" value="1"/>
</dbReference>
<keyword evidence="1" id="KW-0238">DNA-binding</keyword>
<dbReference type="InterPro" id="IPR000119">
    <property type="entry name" value="Hist_DNA-bd"/>
</dbReference>
<name>A0ABY4WCA5_9BACL</name>
<dbReference type="Proteomes" id="UP001056500">
    <property type="component" value="Chromosome"/>
</dbReference>
<accession>A0ABY4WCA5</accession>
<dbReference type="Gene3D" id="4.10.520.10">
    <property type="entry name" value="IHF-like DNA-binding proteins"/>
    <property type="match status" value="1"/>
</dbReference>
<dbReference type="RefSeq" id="WP_251871909.1">
    <property type="nucleotide sequence ID" value="NZ_CP098755.1"/>
</dbReference>
<dbReference type="InterPro" id="IPR010992">
    <property type="entry name" value="IHF-like_DNA-bd_dom_sf"/>
</dbReference>